<evidence type="ECO:0000256" key="2">
    <source>
        <dbReference type="ARBA" id="ARBA00023125"/>
    </source>
</evidence>
<dbReference type="GO" id="GO:0005829">
    <property type="term" value="C:cytosol"/>
    <property type="evidence" value="ECO:0007669"/>
    <property type="project" value="TreeGrafter"/>
</dbReference>
<dbReference type="Pfam" id="PF12625">
    <property type="entry name" value="Arabinose_bd"/>
    <property type="match status" value="1"/>
</dbReference>
<feature type="domain" description="HTH araC/xylS-type" evidence="4">
    <location>
        <begin position="213"/>
        <end position="310"/>
    </location>
</feature>
<dbReference type="GO" id="GO:0003700">
    <property type="term" value="F:DNA-binding transcription factor activity"/>
    <property type="evidence" value="ECO:0007669"/>
    <property type="project" value="InterPro"/>
</dbReference>
<dbReference type="Gene3D" id="1.10.10.60">
    <property type="entry name" value="Homeodomain-like"/>
    <property type="match status" value="1"/>
</dbReference>
<dbReference type="Proteomes" id="UP000676409">
    <property type="component" value="Chromosome"/>
</dbReference>
<dbReference type="PANTHER" id="PTHR47894">
    <property type="entry name" value="HTH-TYPE TRANSCRIPTIONAL REGULATOR GADX"/>
    <property type="match status" value="1"/>
</dbReference>
<organism evidence="5 6">
    <name type="scientific">Phenylobacterium montanum</name>
    <dbReference type="NCBI Taxonomy" id="2823693"/>
    <lineage>
        <taxon>Bacteria</taxon>
        <taxon>Pseudomonadati</taxon>
        <taxon>Pseudomonadota</taxon>
        <taxon>Alphaproteobacteria</taxon>
        <taxon>Caulobacterales</taxon>
        <taxon>Caulobacteraceae</taxon>
        <taxon>Phenylobacterium</taxon>
    </lineage>
</organism>
<dbReference type="SUPFAM" id="SSF46689">
    <property type="entry name" value="Homeodomain-like"/>
    <property type="match status" value="1"/>
</dbReference>
<keyword evidence="1" id="KW-0805">Transcription regulation</keyword>
<name>A0A975IWF9_9CAUL</name>
<keyword evidence="2" id="KW-0238">DNA-binding</keyword>
<proteinExistence type="predicted"/>
<keyword evidence="6" id="KW-1185">Reference proteome</keyword>
<dbReference type="EMBL" id="CP073078">
    <property type="protein sequence ID" value="QUD88351.1"/>
    <property type="molecule type" value="Genomic_DNA"/>
</dbReference>
<dbReference type="RefSeq" id="WP_211938402.1">
    <property type="nucleotide sequence ID" value="NZ_CP073078.1"/>
</dbReference>
<evidence type="ECO:0000313" key="6">
    <source>
        <dbReference type="Proteomes" id="UP000676409"/>
    </source>
</evidence>
<evidence type="ECO:0000259" key="4">
    <source>
        <dbReference type="PROSITE" id="PS01124"/>
    </source>
</evidence>
<gene>
    <name evidence="5" type="ORF">KCG34_00195</name>
</gene>
<dbReference type="PANTHER" id="PTHR47894:SF4">
    <property type="entry name" value="HTH-TYPE TRANSCRIPTIONAL REGULATOR GADX"/>
    <property type="match status" value="1"/>
</dbReference>
<dbReference type="InterPro" id="IPR009057">
    <property type="entry name" value="Homeodomain-like_sf"/>
</dbReference>
<dbReference type="Pfam" id="PF12833">
    <property type="entry name" value="HTH_18"/>
    <property type="match status" value="1"/>
</dbReference>
<dbReference type="GO" id="GO:0000976">
    <property type="term" value="F:transcription cis-regulatory region binding"/>
    <property type="evidence" value="ECO:0007669"/>
    <property type="project" value="TreeGrafter"/>
</dbReference>
<sequence>MRSLGLDPARLAAETGIPLEALSDPDLKVPAERVGRLLELAATRAAAPDFGLRLAETRRLSNLGPVGLIARDQPSLRKALEVMRQYQWLHNEAIALSVDETEDIAVLRLDFAGGPAAQAAELSVGVLCGNLRALMGPRWRPEAVMFRHLAPPDLARHRRLFGVAPEFGHDFDGLVIARRDLDAPLASADPGMANQVQRYVEQLAAGRRRAWRETVGDLIVLLLPTGACSADRVAEHLGFDRRTLHRRLAAEGCSFRDLMTERRAELAASLVAEGRGLSEVADLTGFASLSAFSHWFRAHFGRSASAFRAMRGGQGGLAQRVRG</sequence>
<dbReference type="PROSITE" id="PS01124">
    <property type="entry name" value="HTH_ARAC_FAMILY_2"/>
    <property type="match status" value="1"/>
</dbReference>
<evidence type="ECO:0000256" key="3">
    <source>
        <dbReference type="ARBA" id="ARBA00023163"/>
    </source>
</evidence>
<reference evidence="5" key="1">
    <citation type="submission" date="2021-04" db="EMBL/GenBank/DDBJ databases">
        <title>The complete genome sequence of Caulobacter sp. S6.</title>
        <authorList>
            <person name="Tang Y."/>
            <person name="Ouyang W."/>
            <person name="Liu Q."/>
            <person name="Huang B."/>
            <person name="Guo Z."/>
            <person name="Lei P."/>
        </authorList>
    </citation>
    <scope>NUCLEOTIDE SEQUENCE</scope>
    <source>
        <strain evidence="5">S6</strain>
    </source>
</reference>
<evidence type="ECO:0000256" key="1">
    <source>
        <dbReference type="ARBA" id="ARBA00023015"/>
    </source>
</evidence>
<dbReference type="SMART" id="SM00342">
    <property type="entry name" value="HTH_ARAC"/>
    <property type="match status" value="1"/>
</dbReference>
<dbReference type="KEGG" id="caul:KCG34_00195"/>
<accession>A0A975IWF9</accession>
<evidence type="ECO:0000313" key="5">
    <source>
        <dbReference type="EMBL" id="QUD88351.1"/>
    </source>
</evidence>
<dbReference type="PROSITE" id="PS00041">
    <property type="entry name" value="HTH_ARAC_FAMILY_1"/>
    <property type="match status" value="1"/>
</dbReference>
<dbReference type="AlphaFoldDB" id="A0A975IWF9"/>
<dbReference type="InterPro" id="IPR018062">
    <property type="entry name" value="HTH_AraC-typ_CS"/>
</dbReference>
<dbReference type="InterPro" id="IPR032687">
    <property type="entry name" value="AraC-type_N"/>
</dbReference>
<keyword evidence="3" id="KW-0804">Transcription</keyword>
<protein>
    <submittedName>
        <fullName evidence="5">AraC family transcriptional regulator</fullName>
    </submittedName>
</protein>
<dbReference type="InterPro" id="IPR018060">
    <property type="entry name" value="HTH_AraC"/>
</dbReference>